<dbReference type="SMART" id="SM00176">
    <property type="entry name" value="RAN"/>
    <property type="match status" value="1"/>
</dbReference>
<dbReference type="GO" id="GO:0005525">
    <property type="term" value="F:GTP binding"/>
    <property type="evidence" value="ECO:0007669"/>
    <property type="project" value="InterPro"/>
</dbReference>
<dbReference type="PROSITE" id="PS51421">
    <property type="entry name" value="RAS"/>
    <property type="match status" value="1"/>
</dbReference>
<dbReference type="EMBL" id="HBEA01003027">
    <property type="protein sequence ID" value="CAD8252753.1"/>
    <property type="molecule type" value="Transcribed_RNA"/>
</dbReference>
<sequence>MKTGDFDARDEARVSREAEREDGKGGDDEKEELDEQADLKIILLGDSAVGKSKLVERYMMGDYCPRRMSTYALTTHHKEVVVTGDDGETQTLRVEFWDTAGQEHFNTMHPAYYHRAHGCLMVFDVTRKMTYQHLAEWFGELRSYCEDIPVILVANKIDVDYKVTRKKFRFAQDNDLSFFFASAADGTNVVKVFEECIKQAVEHKTMNPSFLDEALGLFPDR</sequence>
<dbReference type="PRINTS" id="PR00449">
    <property type="entry name" value="RASTRNSFRMNG"/>
</dbReference>
<dbReference type="NCBIfam" id="TIGR00231">
    <property type="entry name" value="small_GTP"/>
    <property type="match status" value="1"/>
</dbReference>
<dbReference type="PROSITE" id="PS51419">
    <property type="entry name" value="RAB"/>
    <property type="match status" value="1"/>
</dbReference>
<proteinExistence type="predicted"/>
<dbReference type="SMART" id="SM00175">
    <property type="entry name" value="RAB"/>
    <property type="match status" value="1"/>
</dbReference>
<dbReference type="SMART" id="SM00174">
    <property type="entry name" value="RHO"/>
    <property type="match status" value="1"/>
</dbReference>
<organism evidence="3">
    <name type="scientific">Pinguiococcus pyrenoidosus</name>
    <dbReference type="NCBI Taxonomy" id="172671"/>
    <lineage>
        <taxon>Eukaryota</taxon>
        <taxon>Sar</taxon>
        <taxon>Stramenopiles</taxon>
        <taxon>Ochrophyta</taxon>
        <taxon>Pinguiophyceae</taxon>
        <taxon>Pinguiochrysidales</taxon>
        <taxon>Pinguiochrysidaceae</taxon>
        <taxon>Pinguiococcus</taxon>
    </lineage>
</organism>
<dbReference type="InterPro" id="IPR027417">
    <property type="entry name" value="P-loop_NTPase"/>
</dbReference>
<name>A0A7R9U2Q8_9STRA</name>
<dbReference type="InterPro" id="IPR001806">
    <property type="entry name" value="Small_GTPase"/>
</dbReference>
<gene>
    <name evidence="3" type="ORF">PPYR1160_LOCUS2245</name>
</gene>
<dbReference type="GO" id="GO:0003924">
    <property type="term" value="F:GTPase activity"/>
    <property type="evidence" value="ECO:0007669"/>
    <property type="project" value="InterPro"/>
</dbReference>
<dbReference type="SMART" id="SM00173">
    <property type="entry name" value="RAS"/>
    <property type="match status" value="1"/>
</dbReference>
<accession>A0A7R9U2Q8</accession>
<dbReference type="Pfam" id="PF00071">
    <property type="entry name" value="Ras"/>
    <property type="match status" value="1"/>
</dbReference>
<dbReference type="PANTHER" id="PTHR47978">
    <property type="match status" value="1"/>
</dbReference>
<dbReference type="FunFam" id="3.40.50.300:FF:001447">
    <property type="entry name" value="Ras-related protein Rab-1B"/>
    <property type="match status" value="1"/>
</dbReference>
<dbReference type="InterPro" id="IPR005225">
    <property type="entry name" value="Small_GTP-bd"/>
</dbReference>
<protein>
    <submittedName>
        <fullName evidence="3">Uncharacterized protein</fullName>
    </submittedName>
</protein>
<evidence type="ECO:0000256" key="2">
    <source>
        <dbReference type="SAM" id="MobiDB-lite"/>
    </source>
</evidence>
<dbReference type="AlphaFoldDB" id="A0A7R9U2Q8"/>
<dbReference type="SUPFAM" id="SSF52540">
    <property type="entry name" value="P-loop containing nucleoside triphosphate hydrolases"/>
    <property type="match status" value="1"/>
</dbReference>
<reference evidence="3" key="1">
    <citation type="submission" date="2021-01" db="EMBL/GenBank/DDBJ databases">
        <authorList>
            <person name="Corre E."/>
            <person name="Pelletier E."/>
            <person name="Niang G."/>
            <person name="Scheremetjew M."/>
            <person name="Finn R."/>
            <person name="Kale V."/>
            <person name="Holt S."/>
            <person name="Cochrane G."/>
            <person name="Meng A."/>
            <person name="Brown T."/>
            <person name="Cohen L."/>
        </authorList>
    </citation>
    <scope>NUCLEOTIDE SEQUENCE</scope>
    <source>
        <strain evidence="3">CCMP2078</strain>
    </source>
</reference>
<keyword evidence="1" id="KW-0547">Nucleotide-binding</keyword>
<evidence type="ECO:0000256" key="1">
    <source>
        <dbReference type="ARBA" id="ARBA00022741"/>
    </source>
</evidence>
<dbReference type="Gene3D" id="3.40.50.300">
    <property type="entry name" value="P-loop containing nucleotide triphosphate hydrolases"/>
    <property type="match status" value="1"/>
</dbReference>
<evidence type="ECO:0000313" key="3">
    <source>
        <dbReference type="EMBL" id="CAD8252753.1"/>
    </source>
</evidence>
<feature type="region of interest" description="Disordered" evidence="2">
    <location>
        <begin position="1"/>
        <end position="32"/>
    </location>
</feature>
<feature type="compositionally biased region" description="Basic and acidic residues" evidence="2">
    <location>
        <begin position="1"/>
        <end position="27"/>
    </location>
</feature>